<dbReference type="Gene3D" id="3.80.10.10">
    <property type="entry name" value="Ribonuclease Inhibitor"/>
    <property type="match status" value="1"/>
</dbReference>
<proteinExistence type="predicted"/>
<dbReference type="HOGENOM" id="CLU_735997_0_0_1"/>
<organism evidence="2">
    <name type="scientific">Schizophyllum commune (strain H4-8 / FGSC 9210)</name>
    <name type="common">Split gill fungus</name>
    <dbReference type="NCBI Taxonomy" id="578458"/>
    <lineage>
        <taxon>Eukaryota</taxon>
        <taxon>Fungi</taxon>
        <taxon>Dikarya</taxon>
        <taxon>Basidiomycota</taxon>
        <taxon>Agaricomycotina</taxon>
        <taxon>Agaricomycetes</taxon>
        <taxon>Agaricomycetidae</taxon>
        <taxon>Agaricales</taxon>
        <taxon>Schizophyllaceae</taxon>
        <taxon>Schizophyllum</taxon>
    </lineage>
</organism>
<accession>D8PU72</accession>
<gene>
    <name evidence="1" type="ORF">SCHCODRAFT_232971</name>
</gene>
<dbReference type="OMA" id="CHHIAKL"/>
<dbReference type="Proteomes" id="UP000007431">
    <property type="component" value="Unassembled WGS sequence"/>
</dbReference>
<name>D8PU72_SCHCM</name>
<dbReference type="VEuPathDB" id="FungiDB:SCHCODRAFT_02604244"/>
<keyword evidence="2" id="KW-1185">Reference proteome</keyword>
<evidence type="ECO:0000313" key="2">
    <source>
        <dbReference type="Proteomes" id="UP000007431"/>
    </source>
</evidence>
<dbReference type="InterPro" id="IPR032675">
    <property type="entry name" value="LRR_dom_sf"/>
</dbReference>
<reference evidence="1 2" key="1">
    <citation type="journal article" date="2010" name="Nat. Biotechnol.">
        <title>Genome sequence of the model mushroom Schizophyllum commune.</title>
        <authorList>
            <person name="Ohm R.A."/>
            <person name="de Jong J.F."/>
            <person name="Lugones L.G."/>
            <person name="Aerts A."/>
            <person name="Kothe E."/>
            <person name="Stajich J.E."/>
            <person name="de Vries R.P."/>
            <person name="Record E."/>
            <person name="Levasseur A."/>
            <person name="Baker S.E."/>
            <person name="Bartholomew K.A."/>
            <person name="Coutinho P.M."/>
            <person name="Erdmann S."/>
            <person name="Fowler T.J."/>
            <person name="Gathman A.C."/>
            <person name="Lombard V."/>
            <person name="Henrissat B."/>
            <person name="Knabe N."/>
            <person name="Kuees U."/>
            <person name="Lilly W.W."/>
            <person name="Lindquist E."/>
            <person name="Lucas S."/>
            <person name="Magnuson J.K."/>
            <person name="Piumi F."/>
            <person name="Raudaskoski M."/>
            <person name="Salamov A."/>
            <person name="Schmutz J."/>
            <person name="Schwarze F.W.M.R."/>
            <person name="vanKuyk P.A."/>
            <person name="Horton J.S."/>
            <person name="Grigoriev I.V."/>
            <person name="Woesten H.A.B."/>
        </authorList>
    </citation>
    <scope>NUCLEOTIDE SEQUENCE [LARGE SCALE GENOMIC DNA]</scope>
    <source>
        <strain evidence="2">H4-8 / FGSC 9210</strain>
    </source>
</reference>
<dbReference type="InParanoid" id="D8PU72"/>
<evidence type="ECO:0000313" key="1">
    <source>
        <dbReference type="EMBL" id="EFJ00578.1"/>
    </source>
</evidence>
<sequence length="376" mass="40795">MSNPSTPNPFALSIGHIPPELVGEIFLFYQAAMEADGANPLIAALPLTVVCRRWREIALAEQALWSAAFLGASARESLAALAVSRSGQRPLRVHLAGSRLSYPPPGPRTQPAPAWDALLATRPRWAELSCPPHLLDLLLAPPSQLASLARLTLVDPHKAFLFPSTLDGLRTAPRLRAVTLKGIANTLAAPLPWAQLTDFTADYLAYDGLFRLLALCPSLERLSIMAHKAPVSGLRFTHARLRALDLAAADVSQLACVLARLELPALRTLALRPVDTGAPTCIPDPAQRRIRAFFEVHGPRLRSLALAGVGLYLHVLTAVFRALPDLRNLAIDEVHGWTAADARGLLRRPELLPKLESLTYTFAMQNSLARFVADVV</sequence>
<dbReference type="AlphaFoldDB" id="D8PU72"/>
<dbReference type="EMBL" id="GL377303">
    <property type="protein sequence ID" value="EFJ00578.1"/>
    <property type="molecule type" value="Genomic_DNA"/>
</dbReference>
<dbReference type="Gene3D" id="1.20.1280.50">
    <property type="match status" value="1"/>
</dbReference>
<protein>
    <submittedName>
        <fullName evidence="1">Uncharacterized protein</fullName>
    </submittedName>
</protein>